<dbReference type="InterPro" id="IPR024370">
    <property type="entry name" value="PBP_domain"/>
</dbReference>
<dbReference type="Pfam" id="PF12849">
    <property type="entry name" value="PBP_like_2"/>
    <property type="match status" value="1"/>
</dbReference>
<feature type="domain" description="PBP" evidence="6">
    <location>
        <begin position="29"/>
        <end position="309"/>
    </location>
</feature>
<dbReference type="RefSeq" id="WP_106309370.1">
    <property type="nucleotide sequence ID" value="NZ_PVWO01000339.1"/>
</dbReference>
<keyword evidence="5" id="KW-0732">Signal</keyword>
<accession>A0A2T1G465</accession>
<dbReference type="Gene3D" id="3.40.190.10">
    <property type="entry name" value="Periplasmic binding protein-like II"/>
    <property type="match status" value="2"/>
</dbReference>
<dbReference type="AlphaFoldDB" id="A0A2T1G465"/>
<dbReference type="OrthoDB" id="9790048at2"/>
<dbReference type="CDD" id="cd13565">
    <property type="entry name" value="PBP2_PstS"/>
    <property type="match status" value="1"/>
</dbReference>
<evidence type="ECO:0000256" key="2">
    <source>
        <dbReference type="ARBA" id="ARBA00022448"/>
    </source>
</evidence>
<comment type="caution">
    <text evidence="7">The sequence shown here is derived from an EMBL/GenBank/DDBJ whole genome shotgun (WGS) entry which is preliminary data.</text>
</comment>
<evidence type="ECO:0000259" key="6">
    <source>
        <dbReference type="Pfam" id="PF12849"/>
    </source>
</evidence>
<feature type="signal peptide" evidence="5">
    <location>
        <begin position="1"/>
        <end position="25"/>
    </location>
</feature>
<evidence type="ECO:0000256" key="4">
    <source>
        <dbReference type="PIRNR" id="PIRNR002756"/>
    </source>
</evidence>
<protein>
    <recommendedName>
        <fullName evidence="4">Phosphate-binding protein</fullName>
    </recommendedName>
</protein>
<dbReference type="EMBL" id="PVWO01000339">
    <property type="protein sequence ID" value="PSB52023.1"/>
    <property type="molecule type" value="Genomic_DNA"/>
</dbReference>
<dbReference type="NCBIfam" id="TIGR00975">
    <property type="entry name" value="3a0107s03"/>
    <property type="match status" value="1"/>
</dbReference>
<dbReference type="PIRSF" id="PIRSF002756">
    <property type="entry name" value="PstS"/>
    <property type="match status" value="1"/>
</dbReference>
<evidence type="ECO:0000256" key="5">
    <source>
        <dbReference type="SAM" id="SignalP"/>
    </source>
</evidence>
<dbReference type="GO" id="GO:0042301">
    <property type="term" value="F:phosphate ion binding"/>
    <property type="evidence" value="ECO:0007669"/>
    <property type="project" value="InterPro"/>
</dbReference>
<gene>
    <name evidence="7" type="primary">pstS</name>
    <name evidence="7" type="ORF">C7B77_20925</name>
</gene>
<sequence length="341" mass="35787">MLSKNFGRFTTLTAVAVSVFGAQFAAVAQQVTLTGAGATFPQPLYERYIREMRKAHPDIRVNYQAIGSGGGIKQTIAGTVDFGASDAAMTDSQMSQVKGGVLLIPTAGGPVSVSYNLPVKGLKLSNRALSGIFLGKITTWNDPLIVQDNKGLNLPNTAIKPVVRADGSGTAFIFTNHVSAISPEFKSAVGGSTEPKWSSGFLKGKGNPGVSALVKQTPGAIGFMEYSFALKNGLNSAAVQNGSGRYVAPSLKAANQALADVQFPANFRAFDINSSQGYPIVGLTWLLIPRSQKTPAKAQAIKTMVRWMLTSGQQLNDDLGYTSIPSGVAARAIEAVESGVK</sequence>
<keyword evidence="8" id="KW-1185">Reference proteome</keyword>
<dbReference type="PANTHER" id="PTHR42996">
    <property type="entry name" value="PHOSPHATE-BINDING PROTEIN PSTS"/>
    <property type="match status" value="1"/>
</dbReference>
<dbReference type="InterPro" id="IPR050962">
    <property type="entry name" value="Phosphate-bind_PstS"/>
</dbReference>
<dbReference type="GO" id="GO:0043190">
    <property type="term" value="C:ATP-binding cassette (ABC) transporter complex"/>
    <property type="evidence" value="ECO:0007669"/>
    <property type="project" value="InterPro"/>
</dbReference>
<evidence type="ECO:0000256" key="3">
    <source>
        <dbReference type="ARBA" id="ARBA00022592"/>
    </source>
</evidence>
<proteinExistence type="inferred from homology"/>
<evidence type="ECO:0000313" key="8">
    <source>
        <dbReference type="Proteomes" id="UP000238937"/>
    </source>
</evidence>
<reference evidence="7 8" key="1">
    <citation type="submission" date="2018-03" db="EMBL/GenBank/DDBJ databases">
        <title>The ancient ancestry and fast evolution of plastids.</title>
        <authorList>
            <person name="Moore K.R."/>
            <person name="Magnabosco C."/>
            <person name="Momper L."/>
            <person name="Gold D.A."/>
            <person name="Bosak T."/>
            <person name="Fournier G.P."/>
        </authorList>
    </citation>
    <scope>NUCLEOTIDE SEQUENCE [LARGE SCALE GENOMIC DNA]</scope>
    <source>
        <strain evidence="7 8">CCALA 037</strain>
    </source>
</reference>
<comment type="similarity">
    <text evidence="1 4">Belongs to the PstS family.</text>
</comment>
<keyword evidence="3 4" id="KW-0592">Phosphate transport</keyword>
<feature type="chain" id="PRO_5015535378" description="Phosphate-binding protein" evidence="5">
    <location>
        <begin position="26"/>
        <end position="341"/>
    </location>
</feature>
<dbReference type="InterPro" id="IPR005673">
    <property type="entry name" value="ABC_phos-bd_PstS"/>
</dbReference>
<dbReference type="GO" id="GO:0035435">
    <property type="term" value="P:phosphate ion transmembrane transport"/>
    <property type="evidence" value="ECO:0007669"/>
    <property type="project" value="InterPro"/>
</dbReference>
<keyword evidence="2 4" id="KW-0813">Transport</keyword>
<dbReference type="SUPFAM" id="SSF53850">
    <property type="entry name" value="Periplasmic binding protein-like II"/>
    <property type="match status" value="1"/>
</dbReference>
<evidence type="ECO:0000256" key="1">
    <source>
        <dbReference type="ARBA" id="ARBA00008725"/>
    </source>
</evidence>
<name>A0A2T1G465_9CYAN</name>
<dbReference type="Proteomes" id="UP000238937">
    <property type="component" value="Unassembled WGS sequence"/>
</dbReference>
<evidence type="ECO:0000313" key="7">
    <source>
        <dbReference type="EMBL" id="PSB52023.1"/>
    </source>
</evidence>
<dbReference type="PANTHER" id="PTHR42996:SF1">
    <property type="entry name" value="PHOSPHATE-BINDING PROTEIN PSTS"/>
    <property type="match status" value="1"/>
</dbReference>
<organism evidence="7 8">
    <name type="scientific">Chamaesiphon polymorphus CCALA 037</name>
    <dbReference type="NCBI Taxonomy" id="2107692"/>
    <lineage>
        <taxon>Bacteria</taxon>
        <taxon>Bacillati</taxon>
        <taxon>Cyanobacteriota</taxon>
        <taxon>Cyanophyceae</taxon>
        <taxon>Gomontiellales</taxon>
        <taxon>Chamaesiphonaceae</taxon>
        <taxon>Chamaesiphon</taxon>
    </lineage>
</organism>